<dbReference type="EnsemblMetazoa" id="SCAU013627-RA">
    <property type="protein sequence ID" value="SCAU013627-PA"/>
    <property type="gene ID" value="SCAU013627"/>
</dbReference>
<organism evidence="2 3">
    <name type="scientific">Stomoxys calcitrans</name>
    <name type="common">Stable fly</name>
    <name type="synonym">Conops calcitrans</name>
    <dbReference type="NCBI Taxonomy" id="35570"/>
    <lineage>
        <taxon>Eukaryota</taxon>
        <taxon>Metazoa</taxon>
        <taxon>Ecdysozoa</taxon>
        <taxon>Arthropoda</taxon>
        <taxon>Hexapoda</taxon>
        <taxon>Insecta</taxon>
        <taxon>Pterygota</taxon>
        <taxon>Neoptera</taxon>
        <taxon>Endopterygota</taxon>
        <taxon>Diptera</taxon>
        <taxon>Brachycera</taxon>
        <taxon>Muscomorpha</taxon>
        <taxon>Muscoidea</taxon>
        <taxon>Muscidae</taxon>
        <taxon>Stomoxys</taxon>
    </lineage>
</organism>
<gene>
    <name evidence="2" type="primary">106093743</name>
</gene>
<protein>
    <recommendedName>
        <fullName evidence="4">Histidine-rich glycoprotein-like</fullName>
    </recommendedName>
</protein>
<sequence>MDKNVYLFTLVFTLALASAHAGFLPYHNDDHLIDHGISHHGSEFLLDDIRHGLHPGYSAQILLDGHHGLDQQAAVYHHADHHADIDIGHHDAGHHGVYAVDVQNAPAEQIIQHQPIHQVEPVHHITNVVHHEPHHFLHYISPVIDHHVVHKNQHANEHRHAADLHHDELHHGDLTHSGGLSHHADVVHHDNVLHHGDVHVHHADVLHHGDVLHHADVHHHGDALHHSDLLHHGSHHAAVVIRANVHEHAAVVHHPLPILHHHRLNNAIIIHKLQPLKFHGHGKIAKIKIIKHHD</sequence>
<dbReference type="VEuPathDB" id="VectorBase:SCAU013627"/>
<name>A0A1I8Q3T2_STOCA</name>
<proteinExistence type="predicted"/>
<feature type="signal peptide" evidence="1">
    <location>
        <begin position="1"/>
        <end position="21"/>
    </location>
</feature>
<dbReference type="OrthoDB" id="8069261at2759"/>
<dbReference type="Proteomes" id="UP000095300">
    <property type="component" value="Unassembled WGS sequence"/>
</dbReference>
<keyword evidence="3" id="KW-1185">Reference proteome</keyword>
<evidence type="ECO:0000256" key="1">
    <source>
        <dbReference type="SAM" id="SignalP"/>
    </source>
</evidence>
<evidence type="ECO:0008006" key="4">
    <source>
        <dbReference type="Google" id="ProtNLM"/>
    </source>
</evidence>
<evidence type="ECO:0000313" key="2">
    <source>
        <dbReference type="EnsemblMetazoa" id="SCAU013627-PA"/>
    </source>
</evidence>
<evidence type="ECO:0000313" key="3">
    <source>
        <dbReference type="Proteomes" id="UP000095300"/>
    </source>
</evidence>
<accession>A0A1I8Q3T2</accession>
<feature type="chain" id="PRO_5009327651" description="Histidine-rich glycoprotein-like" evidence="1">
    <location>
        <begin position="22"/>
        <end position="294"/>
    </location>
</feature>
<reference evidence="2" key="1">
    <citation type="submission" date="2020-05" db="UniProtKB">
        <authorList>
            <consortium name="EnsemblMetazoa"/>
        </authorList>
    </citation>
    <scope>IDENTIFICATION</scope>
    <source>
        <strain evidence="2">USDA</strain>
    </source>
</reference>
<dbReference type="AlphaFoldDB" id="A0A1I8Q3T2"/>
<keyword evidence="1" id="KW-0732">Signal</keyword>